<protein>
    <recommendedName>
        <fullName evidence="7">PQQ-binding-like beta-propeller repeat protein</fullName>
    </recommendedName>
</protein>
<dbReference type="InterPro" id="IPR001680">
    <property type="entry name" value="WD40_rpt"/>
</dbReference>
<evidence type="ECO:0008006" key="7">
    <source>
        <dbReference type="Google" id="ProtNLM"/>
    </source>
</evidence>
<feature type="chain" id="PRO_5024875034" description="PQQ-binding-like beta-propeller repeat protein" evidence="4">
    <location>
        <begin position="25"/>
        <end position="326"/>
    </location>
</feature>
<dbReference type="PANTHER" id="PTHR19848:SF8">
    <property type="entry name" value="F-BOX AND WD REPEAT DOMAIN CONTAINING 7"/>
    <property type="match status" value="1"/>
</dbReference>
<dbReference type="OrthoDB" id="6192037at2"/>
<dbReference type="Proteomes" id="UP000324760">
    <property type="component" value="Chromosome"/>
</dbReference>
<accession>A0A5P1RG04</accession>
<sequence>MRKGTLRLAGLSILAMLLSGCDSANKPAAWHQYATLGTYSADISSDGQYAVIGSQEEGGSLWDIQKNARLFDWNHKAGERSIIAESGFSPEAKFAVTANQQDLVLWHTDTGQAEWFWSSPGEILDLDIAPEGDYALLGLGNHEAVYFDIKNGGVRQTLRHEGRVRSVSLSQDTLTAVTGSDDYTTTLWDMRSGKPLQQITLNNIIDVVALAPNAHVAFSASNLDQAILWDTRTGEVIHTLSGSDGFFPKRVSFVAARFSANNEQLLTGTASGLIQLWDVSSGSELKRWRAHKKDPYGPTSTSIYAVGFGNGEYYAAGSNGIMNILK</sequence>
<evidence type="ECO:0000256" key="4">
    <source>
        <dbReference type="SAM" id="SignalP"/>
    </source>
</evidence>
<keyword evidence="4" id="KW-0732">Signal</keyword>
<feature type="repeat" description="WD" evidence="3">
    <location>
        <begin position="258"/>
        <end position="287"/>
    </location>
</feature>
<gene>
    <name evidence="5" type="ORF">F0U83_16245</name>
</gene>
<dbReference type="Pfam" id="PF00400">
    <property type="entry name" value="WD40"/>
    <property type="match status" value="2"/>
</dbReference>
<dbReference type="PROSITE" id="PS00678">
    <property type="entry name" value="WD_REPEATS_1"/>
    <property type="match status" value="1"/>
</dbReference>
<dbReference type="KEGG" id="ncu:F0U83_16245"/>
<evidence type="ECO:0000256" key="2">
    <source>
        <dbReference type="ARBA" id="ARBA00022737"/>
    </source>
</evidence>
<evidence type="ECO:0000313" key="6">
    <source>
        <dbReference type="Proteomes" id="UP000324760"/>
    </source>
</evidence>
<feature type="repeat" description="WD" evidence="3">
    <location>
        <begin position="157"/>
        <end position="198"/>
    </location>
</feature>
<dbReference type="EMBL" id="CP043869">
    <property type="protein sequence ID" value="QEQ98136.1"/>
    <property type="molecule type" value="Genomic_DNA"/>
</dbReference>
<dbReference type="PROSITE" id="PS51257">
    <property type="entry name" value="PROKAR_LIPOPROTEIN"/>
    <property type="match status" value="1"/>
</dbReference>
<feature type="signal peptide" evidence="4">
    <location>
        <begin position="1"/>
        <end position="24"/>
    </location>
</feature>
<dbReference type="InterPro" id="IPR011047">
    <property type="entry name" value="Quinoprotein_ADH-like_sf"/>
</dbReference>
<dbReference type="PANTHER" id="PTHR19848">
    <property type="entry name" value="WD40 REPEAT PROTEIN"/>
    <property type="match status" value="1"/>
</dbReference>
<evidence type="ECO:0000313" key="5">
    <source>
        <dbReference type="EMBL" id="QEQ98136.1"/>
    </source>
</evidence>
<reference evidence="5 6" key="1">
    <citation type="journal article" date="2019" name="Biochem. Eng. J.">
        <title>Metabolic engineering of the marine bacteria Neptunomonas concharum for the production of acetoin and meso-2,3-butanediol from acetate.</title>
        <authorList>
            <person name="Li W."/>
            <person name="Pu N."/>
            <person name="Liu C.-X."/>
            <person name="Yuan Q.-P."/>
            <person name="Li Z.-J."/>
        </authorList>
    </citation>
    <scope>NUCLEOTIDE SEQUENCE [LARGE SCALE GENOMIC DNA]</scope>
    <source>
        <strain evidence="5 6">JCM17730</strain>
    </source>
</reference>
<name>A0A5P1RG04_9GAMM</name>
<keyword evidence="1 3" id="KW-0853">WD repeat</keyword>
<proteinExistence type="predicted"/>
<dbReference type="InterPro" id="IPR015943">
    <property type="entry name" value="WD40/YVTN_repeat-like_dom_sf"/>
</dbReference>
<dbReference type="InterPro" id="IPR019775">
    <property type="entry name" value="WD40_repeat_CS"/>
</dbReference>
<keyword evidence="6" id="KW-1185">Reference proteome</keyword>
<evidence type="ECO:0000256" key="3">
    <source>
        <dbReference type="PROSITE-ProRule" id="PRU00221"/>
    </source>
</evidence>
<dbReference type="AlphaFoldDB" id="A0A5P1RG04"/>
<dbReference type="PROSITE" id="PS50294">
    <property type="entry name" value="WD_REPEATS_REGION"/>
    <property type="match status" value="1"/>
</dbReference>
<dbReference type="SUPFAM" id="SSF50998">
    <property type="entry name" value="Quinoprotein alcohol dehydrogenase-like"/>
    <property type="match status" value="1"/>
</dbReference>
<keyword evidence="2" id="KW-0677">Repeat</keyword>
<dbReference type="Gene3D" id="2.130.10.10">
    <property type="entry name" value="YVTN repeat-like/Quinoprotein amine dehydrogenase"/>
    <property type="match status" value="2"/>
</dbReference>
<evidence type="ECO:0000256" key="1">
    <source>
        <dbReference type="ARBA" id="ARBA00022574"/>
    </source>
</evidence>
<organism evidence="5 6">
    <name type="scientific">Neptunomonas concharum</name>
    <dbReference type="NCBI Taxonomy" id="1031538"/>
    <lineage>
        <taxon>Bacteria</taxon>
        <taxon>Pseudomonadati</taxon>
        <taxon>Pseudomonadota</taxon>
        <taxon>Gammaproteobacteria</taxon>
        <taxon>Oceanospirillales</taxon>
        <taxon>Oceanospirillaceae</taxon>
        <taxon>Neptunomonas</taxon>
    </lineage>
</organism>
<dbReference type="PROSITE" id="PS50082">
    <property type="entry name" value="WD_REPEATS_2"/>
    <property type="match status" value="2"/>
</dbReference>
<dbReference type="RefSeq" id="WP_138988046.1">
    <property type="nucleotide sequence ID" value="NZ_CP043869.1"/>
</dbReference>
<dbReference type="SMART" id="SM00320">
    <property type="entry name" value="WD40"/>
    <property type="match status" value="4"/>
</dbReference>